<accession>A0A1J5TQ49</accession>
<evidence type="ECO:0000313" key="3">
    <source>
        <dbReference type="EMBL" id="OIR22323.1"/>
    </source>
</evidence>
<evidence type="ECO:0000256" key="1">
    <source>
        <dbReference type="ARBA" id="ARBA00022723"/>
    </source>
</evidence>
<dbReference type="GO" id="GO:0006749">
    <property type="term" value="P:glutathione metabolic process"/>
    <property type="evidence" value="ECO:0007669"/>
    <property type="project" value="InterPro"/>
</dbReference>
<dbReference type="CDD" id="cd07724">
    <property type="entry name" value="POD-like_MBL-fold"/>
    <property type="match status" value="1"/>
</dbReference>
<dbReference type="InterPro" id="IPR036866">
    <property type="entry name" value="RibonucZ/Hydroxyglut_hydro"/>
</dbReference>
<dbReference type="InterPro" id="IPR044528">
    <property type="entry name" value="POD-like_MBL-fold"/>
</dbReference>
<dbReference type="PANTHER" id="PTHR43084:SF1">
    <property type="entry name" value="PERSULFIDE DIOXYGENASE ETHE1, MITOCHONDRIAL"/>
    <property type="match status" value="1"/>
</dbReference>
<sequence>MIIEQIPIGNMANFGYILGCEETKVGALIDPAFEPEKLILRAKELELDIEWILNTHGHFDHIEGNEVAVKMTGAKIIAHRNAMFYTDLKVDHGDNFKIGNINVNVLFTPGHCPDEICFFVNKQVIFTGDVLFVGECGRTDLPGSNPREMYHSLFKVLSVIPDDVDMFPGHDYGNSSMSTMGFERMNNYVLKQRTEDEFVDFMSTP</sequence>
<proteinExistence type="predicted"/>
<dbReference type="SMART" id="SM00849">
    <property type="entry name" value="Lactamase_B"/>
    <property type="match status" value="1"/>
</dbReference>
<gene>
    <name evidence="3" type="ORF">BET99_04610</name>
</gene>
<dbReference type="PANTHER" id="PTHR43084">
    <property type="entry name" value="PERSULFIDE DIOXYGENASE ETHE1"/>
    <property type="match status" value="1"/>
</dbReference>
<evidence type="ECO:0000259" key="2">
    <source>
        <dbReference type="SMART" id="SM00849"/>
    </source>
</evidence>
<comment type="caution">
    <text evidence="3">The sequence shown here is derived from an EMBL/GenBank/DDBJ whole genome shotgun (WGS) entry which is preliminary data.</text>
</comment>
<evidence type="ECO:0000313" key="4">
    <source>
        <dbReference type="Proteomes" id="UP000183615"/>
    </source>
</evidence>
<dbReference type="Proteomes" id="UP000183615">
    <property type="component" value="Unassembled WGS sequence"/>
</dbReference>
<dbReference type="GO" id="GO:0070813">
    <property type="term" value="P:hydrogen sulfide metabolic process"/>
    <property type="evidence" value="ECO:0007669"/>
    <property type="project" value="TreeGrafter"/>
</dbReference>
<dbReference type="InterPro" id="IPR001279">
    <property type="entry name" value="Metallo-B-lactamas"/>
</dbReference>
<organism evidence="3 4">
    <name type="scientific">Marine Group III euryarchaeote CG-Epi2</name>
    <dbReference type="NCBI Taxonomy" id="1888996"/>
    <lineage>
        <taxon>Archaea</taxon>
        <taxon>Methanobacteriati</taxon>
        <taxon>Thermoplasmatota</taxon>
        <taxon>Thermoplasmata</taxon>
        <taxon>Candidatus Thermoprofundales</taxon>
    </lineage>
</organism>
<dbReference type="GO" id="GO:0046872">
    <property type="term" value="F:metal ion binding"/>
    <property type="evidence" value="ECO:0007669"/>
    <property type="project" value="UniProtKB-KW"/>
</dbReference>
<keyword evidence="1" id="KW-0479">Metal-binding</keyword>
<dbReference type="GO" id="GO:0050313">
    <property type="term" value="F:sulfur dioxygenase activity"/>
    <property type="evidence" value="ECO:0007669"/>
    <property type="project" value="InterPro"/>
</dbReference>
<dbReference type="SUPFAM" id="SSF56281">
    <property type="entry name" value="Metallo-hydrolase/oxidoreductase"/>
    <property type="match status" value="1"/>
</dbReference>
<name>A0A1J5TQ49_9ARCH</name>
<feature type="domain" description="Metallo-beta-lactamase" evidence="2">
    <location>
        <begin position="12"/>
        <end position="170"/>
    </location>
</feature>
<dbReference type="InterPro" id="IPR051682">
    <property type="entry name" value="Mito_Persulfide_Diox"/>
</dbReference>
<protein>
    <recommendedName>
        <fullName evidence="2">Metallo-beta-lactamase domain-containing protein</fullName>
    </recommendedName>
</protein>
<dbReference type="EMBL" id="MIYZ01000017">
    <property type="protein sequence ID" value="OIR22323.1"/>
    <property type="molecule type" value="Genomic_DNA"/>
</dbReference>
<dbReference type="AlphaFoldDB" id="A0A1J5TQ49"/>
<dbReference type="Pfam" id="PF00753">
    <property type="entry name" value="Lactamase_B"/>
    <property type="match status" value="1"/>
</dbReference>
<dbReference type="Gene3D" id="3.60.15.10">
    <property type="entry name" value="Ribonuclease Z/Hydroxyacylglutathione hydrolase-like"/>
    <property type="match status" value="1"/>
</dbReference>
<reference evidence="3 4" key="1">
    <citation type="submission" date="2016-08" db="EMBL/GenBank/DDBJ databases">
        <title>New Insights into Marine Group III Euryarchaeota, from dark to light.</title>
        <authorList>
            <person name="Haro-Moreno J.M."/>
            <person name="Rodriguez-Valera F."/>
            <person name="Lopez-Garcia P."/>
            <person name="Moreira D."/>
            <person name="Martin-Cuadrado A.B."/>
        </authorList>
    </citation>
    <scope>NUCLEOTIDE SEQUENCE [LARGE SCALE GENOMIC DNA]</scope>
    <source>
        <strain evidence="3">CG-Epi2</strain>
    </source>
</reference>